<keyword evidence="1" id="KW-1133">Transmembrane helix</keyword>
<keyword evidence="1" id="KW-0812">Transmembrane</keyword>
<reference evidence="2 3" key="1">
    <citation type="journal article" date="2021" name="Elife">
        <title>Chloroplast acquisition without the gene transfer in kleptoplastic sea slugs, Plakobranchus ocellatus.</title>
        <authorList>
            <person name="Maeda T."/>
            <person name="Takahashi S."/>
            <person name="Yoshida T."/>
            <person name="Shimamura S."/>
            <person name="Takaki Y."/>
            <person name="Nagai Y."/>
            <person name="Toyoda A."/>
            <person name="Suzuki Y."/>
            <person name="Arimoto A."/>
            <person name="Ishii H."/>
            <person name="Satoh N."/>
            <person name="Nishiyama T."/>
            <person name="Hasebe M."/>
            <person name="Maruyama T."/>
            <person name="Minagawa J."/>
            <person name="Obokata J."/>
            <person name="Shigenobu S."/>
        </authorList>
    </citation>
    <scope>NUCLEOTIDE SEQUENCE [LARGE SCALE GENOMIC DNA]</scope>
</reference>
<comment type="caution">
    <text evidence="2">The sequence shown here is derived from an EMBL/GenBank/DDBJ whole genome shotgun (WGS) entry which is preliminary data.</text>
</comment>
<dbReference type="Proteomes" id="UP000762676">
    <property type="component" value="Unassembled WGS sequence"/>
</dbReference>
<gene>
    <name evidence="2" type="ORF">ElyMa_002109400</name>
</gene>
<dbReference type="EMBL" id="BMAT01004340">
    <property type="protein sequence ID" value="GFR72147.1"/>
    <property type="molecule type" value="Genomic_DNA"/>
</dbReference>
<protein>
    <submittedName>
        <fullName evidence="2">Uncharacterized protein</fullName>
    </submittedName>
</protein>
<evidence type="ECO:0000313" key="2">
    <source>
        <dbReference type="EMBL" id="GFR72147.1"/>
    </source>
</evidence>
<evidence type="ECO:0000313" key="3">
    <source>
        <dbReference type="Proteomes" id="UP000762676"/>
    </source>
</evidence>
<name>A0AAV4FFY9_9GAST</name>
<keyword evidence="3" id="KW-1185">Reference proteome</keyword>
<accession>A0AAV4FFY9</accession>
<dbReference type="AlphaFoldDB" id="A0AAV4FFY9"/>
<feature type="transmembrane region" description="Helical" evidence="1">
    <location>
        <begin position="12"/>
        <end position="45"/>
    </location>
</feature>
<evidence type="ECO:0000256" key="1">
    <source>
        <dbReference type="SAM" id="Phobius"/>
    </source>
</evidence>
<sequence length="84" mass="9383">MSDNRVVVLVEVVVVLVVVEEVVIVVVTAVVVVVVVVEVVVGTIYSRVLEKDRNLHEMNEVPTTTAATLRPTYQHEVCHYRSKQ</sequence>
<keyword evidence="1" id="KW-0472">Membrane</keyword>
<proteinExistence type="predicted"/>
<organism evidence="2 3">
    <name type="scientific">Elysia marginata</name>
    <dbReference type="NCBI Taxonomy" id="1093978"/>
    <lineage>
        <taxon>Eukaryota</taxon>
        <taxon>Metazoa</taxon>
        <taxon>Spiralia</taxon>
        <taxon>Lophotrochozoa</taxon>
        <taxon>Mollusca</taxon>
        <taxon>Gastropoda</taxon>
        <taxon>Heterobranchia</taxon>
        <taxon>Euthyneura</taxon>
        <taxon>Panpulmonata</taxon>
        <taxon>Sacoglossa</taxon>
        <taxon>Placobranchoidea</taxon>
        <taxon>Plakobranchidae</taxon>
        <taxon>Elysia</taxon>
    </lineage>
</organism>